<protein>
    <submittedName>
        <fullName evidence="1">Uncharacterized protein</fullName>
    </submittedName>
</protein>
<sequence length="210" mass="22924">MDELKKKYPSLLSRVKHKNENEAPDVVTSDSDLVTPQLPKVFPDSAHAYKYIQQSSSGLIKILQETSTLDNATISPWIADAQKLASFKVEPRKLVVIGRTGAGKSTAISALCGRPILATGADNRGRVFLQGAMRDFGLTWKYSACTSAPTEVIYEDIGNVHCRATVKFLSTALTHRLRRSPADETSSSGSRQDSGPAKAAWEILCQVYPQ</sequence>
<dbReference type="Proteomes" id="UP000790377">
    <property type="component" value="Unassembled WGS sequence"/>
</dbReference>
<accession>A0ACB7ZNY0</accession>
<organism evidence="1 2">
    <name type="scientific">Hygrophoropsis aurantiaca</name>
    <dbReference type="NCBI Taxonomy" id="72124"/>
    <lineage>
        <taxon>Eukaryota</taxon>
        <taxon>Fungi</taxon>
        <taxon>Dikarya</taxon>
        <taxon>Basidiomycota</taxon>
        <taxon>Agaricomycotina</taxon>
        <taxon>Agaricomycetes</taxon>
        <taxon>Agaricomycetidae</taxon>
        <taxon>Boletales</taxon>
        <taxon>Coniophorineae</taxon>
        <taxon>Hygrophoropsidaceae</taxon>
        <taxon>Hygrophoropsis</taxon>
    </lineage>
</organism>
<name>A0ACB7ZNY0_9AGAM</name>
<keyword evidence="2" id="KW-1185">Reference proteome</keyword>
<proteinExistence type="predicted"/>
<gene>
    <name evidence="1" type="ORF">BJ138DRAFT_1201344</name>
</gene>
<dbReference type="EMBL" id="MU269536">
    <property type="protein sequence ID" value="KAH7902790.1"/>
    <property type="molecule type" value="Genomic_DNA"/>
</dbReference>
<reference evidence="1" key="1">
    <citation type="journal article" date="2021" name="New Phytol.">
        <title>Evolutionary innovations through gain and loss of genes in the ectomycorrhizal Boletales.</title>
        <authorList>
            <person name="Wu G."/>
            <person name="Miyauchi S."/>
            <person name="Morin E."/>
            <person name="Kuo A."/>
            <person name="Drula E."/>
            <person name="Varga T."/>
            <person name="Kohler A."/>
            <person name="Feng B."/>
            <person name="Cao Y."/>
            <person name="Lipzen A."/>
            <person name="Daum C."/>
            <person name="Hundley H."/>
            <person name="Pangilinan J."/>
            <person name="Johnson J."/>
            <person name="Barry K."/>
            <person name="LaButti K."/>
            <person name="Ng V."/>
            <person name="Ahrendt S."/>
            <person name="Min B."/>
            <person name="Choi I.G."/>
            <person name="Park H."/>
            <person name="Plett J.M."/>
            <person name="Magnuson J."/>
            <person name="Spatafora J.W."/>
            <person name="Nagy L.G."/>
            <person name="Henrissat B."/>
            <person name="Grigoriev I.V."/>
            <person name="Yang Z.L."/>
            <person name="Xu J."/>
            <person name="Martin F.M."/>
        </authorList>
    </citation>
    <scope>NUCLEOTIDE SEQUENCE</scope>
    <source>
        <strain evidence="1">ATCC 28755</strain>
    </source>
</reference>
<evidence type="ECO:0000313" key="1">
    <source>
        <dbReference type="EMBL" id="KAH7902790.1"/>
    </source>
</evidence>
<comment type="caution">
    <text evidence="1">The sequence shown here is derived from an EMBL/GenBank/DDBJ whole genome shotgun (WGS) entry which is preliminary data.</text>
</comment>
<evidence type="ECO:0000313" key="2">
    <source>
        <dbReference type="Proteomes" id="UP000790377"/>
    </source>
</evidence>